<dbReference type="NCBIfam" id="TIGR04057">
    <property type="entry name" value="SusC_RagA_signa"/>
    <property type="match status" value="1"/>
</dbReference>
<evidence type="ECO:0000256" key="8">
    <source>
        <dbReference type="PROSITE-ProRule" id="PRU01360"/>
    </source>
</evidence>
<evidence type="ECO:0000259" key="11">
    <source>
        <dbReference type="Pfam" id="PF00593"/>
    </source>
</evidence>
<dbReference type="Gene3D" id="2.40.170.20">
    <property type="entry name" value="TonB-dependent receptor, beta-barrel domain"/>
    <property type="match status" value="1"/>
</dbReference>
<dbReference type="InterPro" id="IPR000531">
    <property type="entry name" value="Beta-barrel_TonB"/>
</dbReference>
<sequence>MIQLYFISKRGSILPLLLWAVLGLAVTSYAQDRRVTGRVVSGSDQQAIPGVNILLKNTQTGTTTDANGNFTLNVPANATLIFSAIGFVGQEVEVGNRANLTVTLQQSEQALNEVVVTALGIKKEAKTLGYATATVNPEQITTNRTVNFVNALQGKIAGVNISSLGTGAAGTSKIRIRGQSSFSGQNNPLIVVNGVPIDNTNFGQNNGNTGGDNSIGNRDRNYSDGGDGLSSINPDDIEQMTVLKGGTAAALYGSRAKDGAILITTRTRAAGQGIGVIYNTNFTTDQPLDFTDFQYEYGQGEYGVRPTAPNPTSGVWSFGERFAGQTQVLFDGVTVPYQPVYDRIRKFYRTGSTWTNSVAVSSGNEKGGFNLSVSNTDNKGITRNNTYNRKTINLGFSYNLSPKLNVTGSMNYSNEYNKNPPQIAQQDNSTPTVVYTLANSMPLDLLEAKQINPATGNEFVYSRFMNRTNPYFVLNNKFENIRRDRLFGNLTARYNFTDWLYLQGRVGQDFWARDQDYNFPTGQASLAAAPAGFVNGAYVQEARRFREINADFLIGANRQFGKFGVNINAGGNQLYRRSDLNSVQVTDFIVRGLYVPQNGRVKDPTFGLSERKVNSLYAAAEFSYNDYLYINATARNDWFSTLAPGNRSILYPSVTGSFVFSQAFNTLPAWVNFGKIRAAYAEVGSDGDVAPYSNNLFYGVAANLFPNPAGQGQPVGFITSNTVPSATLKPSRTAEAEVGLELKLFNNRFGIDLTYYNKITSDQIVAAQSSDASGYTNTLINSGQSRNRGVELLLSFAPVRTKDFSWDVTFNGSYNETKLLKLLTDDDGSPAKDYNKDGQPEQIIVGNGVFIGDLRQVVGKPLGQLYSFGYARVQNTNPQAPYYDASGRLVGQIVHGNDGLPNRTATPISFGSALPKYVGGITNSFNYRGIALSFLIDFKLGGKMLSGTNLNLFRHGLQKETLVGRGDPDNRMVGVGVNERLEPNAVRATVQDYYSVGRSKSLGEQVVYDAGFWKLRQVTLGYDFTKFLPKSLFIKGVRLNAVANNVAILKKWVPNIDPESFGFSSDNLVGLESTGLPTTRSIGFNLNVRF</sequence>
<dbReference type="Pfam" id="PF13715">
    <property type="entry name" value="CarbopepD_reg_2"/>
    <property type="match status" value="1"/>
</dbReference>
<evidence type="ECO:0000256" key="6">
    <source>
        <dbReference type="ARBA" id="ARBA00023136"/>
    </source>
</evidence>
<dbReference type="InterPro" id="IPR037066">
    <property type="entry name" value="Plug_dom_sf"/>
</dbReference>
<dbReference type="Pfam" id="PF00593">
    <property type="entry name" value="TonB_dep_Rec_b-barrel"/>
    <property type="match status" value="1"/>
</dbReference>
<dbReference type="InterPro" id="IPR039426">
    <property type="entry name" value="TonB-dep_rcpt-like"/>
</dbReference>
<evidence type="ECO:0000256" key="3">
    <source>
        <dbReference type="ARBA" id="ARBA00022452"/>
    </source>
</evidence>
<protein>
    <submittedName>
        <fullName evidence="13">TonB-dependent receptor plug</fullName>
    </submittedName>
</protein>
<evidence type="ECO:0000256" key="9">
    <source>
        <dbReference type="RuleBase" id="RU003357"/>
    </source>
</evidence>
<feature type="domain" description="TonB-dependent receptor plug" evidence="12">
    <location>
        <begin position="128"/>
        <end position="259"/>
    </location>
</feature>
<dbReference type="RefSeq" id="WP_009280003.1">
    <property type="nucleotide sequence ID" value="NZ_CAIT01000004.1"/>
</dbReference>
<keyword evidence="14" id="KW-1185">Reference proteome</keyword>
<comment type="caution">
    <text evidence="13">The sequence shown here is derived from an EMBL/GenBank/DDBJ whole genome shotgun (WGS) entry which is preliminary data.</text>
</comment>
<keyword evidence="7 8" id="KW-0998">Cell outer membrane</keyword>
<dbReference type="SUPFAM" id="SSF49464">
    <property type="entry name" value="Carboxypeptidase regulatory domain-like"/>
    <property type="match status" value="1"/>
</dbReference>
<dbReference type="OrthoDB" id="9768177at2"/>
<dbReference type="InterPro" id="IPR008969">
    <property type="entry name" value="CarboxyPept-like_regulatory"/>
</dbReference>
<dbReference type="InterPro" id="IPR012910">
    <property type="entry name" value="Plug_dom"/>
</dbReference>
<gene>
    <name evidence="13" type="ORF">BN8_00338</name>
</gene>
<evidence type="ECO:0000313" key="14">
    <source>
        <dbReference type="Proteomes" id="UP000009309"/>
    </source>
</evidence>
<dbReference type="InterPro" id="IPR023996">
    <property type="entry name" value="TonB-dep_OMP_SusC/RagA"/>
</dbReference>
<dbReference type="NCBIfam" id="TIGR04056">
    <property type="entry name" value="OMP_RagA_SusC"/>
    <property type="match status" value="1"/>
</dbReference>
<dbReference type="Proteomes" id="UP000009309">
    <property type="component" value="Unassembled WGS sequence"/>
</dbReference>
<keyword evidence="2 8" id="KW-0813">Transport</keyword>
<dbReference type="EMBL" id="CAIT01000004">
    <property type="protein sequence ID" value="CCH51415.1"/>
    <property type="molecule type" value="Genomic_DNA"/>
</dbReference>
<evidence type="ECO:0000256" key="7">
    <source>
        <dbReference type="ARBA" id="ARBA00023237"/>
    </source>
</evidence>
<dbReference type="InterPro" id="IPR036942">
    <property type="entry name" value="Beta-barrel_TonB_sf"/>
</dbReference>
<keyword evidence="13" id="KW-0675">Receptor</keyword>
<accession>I2GBZ1</accession>
<dbReference type="Gene3D" id="2.60.40.1120">
    <property type="entry name" value="Carboxypeptidase-like, regulatory domain"/>
    <property type="match status" value="1"/>
</dbReference>
<evidence type="ECO:0000256" key="4">
    <source>
        <dbReference type="ARBA" id="ARBA00022692"/>
    </source>
</evidence>
<evidence type="ECO:0000256" key="1">
    <source>
        <dbReference type="ARBA" id="ARBA00004571"/>
    </source>
</evidence>
<dbReference type="eggNOG" id="COG1629">
    <property type="taxonomic scope" value="Bacteria"/>
</dbReference>
<keyword evidence="4 8" id="KW-0812">Transmembrane</keyword>
<dbReference type="PROSITE" id="PS52016">
    <property type="entry name" value="TONB_DEPENDENT_REC_3"/>
    <property type="match status" value="1"/>
</dbReference>
<dbReference type="InterPro" id="IPR023997">
    <property type="entry name" value="TonB-dep_OMP_SusC/RagA_CS"/>
</dbReference>
<evidence type="ECO:0000259" key="12">
    <source>
        <dbReference type="Pfam" id="PF07715"/>
    </source>
</evidence>
<reference evidence="13 14" key="1">
    <citation type="journal article" date="2012" name="J. Bacteriol.">
        <title>Genome Sequence of the Filamentous Bacterium Fibrisoma limi BUZ 3T.</title>
        <authorList>
            <person name="Filippini M."/>
            <person name="Qi W."/>
            <person name="Jaenicke S."/>
            <person name="Goesmann A."/>
            <person name="Smits T.H."/>
            <person name="Bagheri H.C."/>
        </authorList>
    </citation>
    <scope>NUCLEOTIDE SEQUENCE [LARGE SCALE GENOMIC DNA]</scope>
    <source>
        <strain evidence="14">BUZ 3T</strain>
    </source>
</reference>
<keyword evidence="3 8" id="KW-1134">Transmembrane beta strand</keyword>
<evidence type="ECO:0000313" key="13">
    <source>
        <dbReference type="EMBL" id="CCH51415.1"/>
    </source>
</evidence>
<dbReference type="SUPFAM" id="SSF56935">
    <property type="entry name" value="Porins"/>
    <property type="match status" value="1"/>
</dbReference>
<evidence type="ECO:0000256" key="5">
    <source>
        <dbReference type="ARBA" id="ARBA00023077"/>
    </source>
</evidence>
<name>I2GBZ1_9BACT</name>
<dbReference type="Pfam" id="PF07715">
    <property type="entry name" value="Plug"/>
    <property type="match status" value="1"/>
</dbReference>
<keyword evidence="6 8" id="KW-0472">Membrane</keyword>
<evidence type="ECO:0000256" key="10">
    <source>
        <dbReference type="SAM" id="MobiDB-lite"/>
    </source>
</evidence>
<dbReference type="STRING" id="1185876.BN8_00338"/>
<feature type="region of interest" description="Disordered" evidence="10">
    <location>
        <begin position="202"/>
        <end position="227"/>
    </location>
</feature>
<comment type="similarity">
    <text evidence="8 9">Belongs to the TonB-dependent receptor family.</text>
</comment>
<organism evidence="13 14">
    <name type="scientific">Fibrisoma limi BUZ 3</name>
    <dbReference type="NCBI Taxonomy" id="1185876"/>
    <lineage>
        <taxon>Bacteria</taxon>
        <taxon>Pseudomonadati</taxon>
        <taxon>Bacteroidota</taxon>
        <taxon>Cytophagia</taxon>
        <taxon>Cytophagales</taxon>
        <taxon>Spirosomataceae</taxon>
        <taxon>Fibrisoma</taxon>
    </lineage>
</organism>
<dbReference type="GO" id="GO:0009279">
    <property type="term" value="C:cell outer membrane"/>
    <property type="evidence" value="ECO:0007669"/>
    <property type="project" value="UniProtKB-SubCell"/>
</dbReference>
<dbReference type="Gene3D" id="2.170.130.10">
    <property type="entry name" value="TonB-dependent receptor, plug domain"/>
    <property type="match status" value="1"/>
</dbReference>
<proteinExistence type="inferred from homology"/>
<feature type="domain" description="TonB-dependent receptor-like beta-barrel" evidence="11">
    <location>
        <begin position="466"/>
        <end position="900"/>
    </location>
</feature>
<keyword evidence="5 9" id="KW-0798">TonB box</keyword>
<comment type="subcellular location">
    <subcellularLocation>
        <location evidence="1 8">Cell outer membrane</location>
        <topology evidence="1 8">Multi-pass membrane protein</topology>
    </subcellularLocation>
</comment>
<dbReference type="AlphaFoldDB" id="I2GBZ1"/>
<evidence type="ECO:0000256" key="2">
    <source>
        <dbReference type="ARBA" id="ARBA00022448"/>
    </source>
</evidence>